<feature type="domain" description="Ubiquitin-like protease family profile" evidence="5">
    <location>
        <begin position="146"/>
        <end position="224"/>
    </location>
</feature>
<dbReference type="AlphaFoldDB" id="A0A9I9CD12"/>
<evidence type="ECO:0000256" key="3">
    <source>
        <dbReference type="ARBA" id="ARBA00022801"/>
    </source>
</evidence>
<feature type="compositionally biased region" description="Basic and acidic residues" evidence="4">
    <location>
        <begin position="36"/>
        <end position="49"/>
    </location>
</feature>
<evidence type="ECO:0000259" key="5">
    <source>
        <dbReference type="Pfam" id="PF02902"/>
    </source>
</evidence>
<protein>
    <recommendedName>
        <fullName evidence="5">Ubiquitin-like protease family profile domain-containing protein</fullName>
    </recommendedName>
</protein>
<evidence type="ECO:0000313" key="6">
    <source>
        <dbReference type="EnsemblPlants" id="MELO3C001574.2.1"/>
    </source>
</evidence>
<dbReference type="SUPFAM" id="SSF54001">
    <property type="entry name" value="Cysteine proteinases"/>
    <property type="match status" value="1"/>
</dbReference>
<dbReference type="Gramene" id="MELO3C001574.2.1">
    <property type="protein sequence ID" value="MELO3C001574.2.1"/>
    <property type="gene ID" value="MELO3C001574.2"/>
</dbReference>
<keyword evidence="2" id="KW-0645">Protease</keyword>
<feature type="region of interest" description="Disordered" evidence="4">
    <location>
        <begin position="1"/>
        <end position="49"/>
    </location>
</feature>
<accession>A0A9I9CD12</accession>
<evidence type="ECO:0000256" key="2">
    <source>
        <dbReference type="ARBA" id="ARBA00022670"/>
    </source>
</evidence>
<keyword evidence="3" id="KW-0378">Hydrolase</keyword>
<sequence length="281" mass="32063">MNHKRVPKVATKGETIDESKIKSQMASKSIDTLDDANDHDTEEENRQVLEEEVEIEDSTIEKQDKDETSCRLMIGTKDNVVSSGTIFDYDMDGDNVKVSVDMLPMVIASSLFQEGKSPLQSDGRERNVGILQVLNARFLGTDQRQILMFPYNLGNHWCLVVIDFTKGTEYWMDPLRNQINNDVFDVVRMAFDISRRKKFVWRIIKCPKQGGIVEYGYYVMGFMHDIILSSNMAIIEVVERLTSTYSQDDLDVHKCLWKEGGRRGEGGGGSAKFMSKLNFDF</sequence>
<dbReference type="Pfam" id="PF02902">
    <property type="entry name" value="Peptidase_C48"/>
    <property type="match status" value="1"/>
</dbReference>
<dbReference type="InterPro" id="IPR038765">
    <property type="entry name" value="Papain-like_cys_pep_sf"/>
</dbReference>
<dbReference type="InterPro" id="IPR003653">
    <property type="entry name" value="Peptidase_C48_C"/>
</dbReference>
<dbReference type="EnsemblPlants" id="MELO3C001574.2.1">
    <property type="protein sequence ID" value="MELO3C001574.2.1"/>
    <property type="gene ID" value="MELO3C001574.2"/>
</dbReference>
<dbReference type="Gene3D" id="3.40.395.10">
    <property type="entry name" value="Adenoviral Proteinase, Chain A"/>
    <property type="match status" value="1"/>
</dbReference>
<organism evidence="6">
    <name type="scientific">Cucumis melo</name>
    <name type="common">Muskmelon</name>
    <dbReference type="NCBI Taxonomy" id="3656"/>
    <lineage>
        <taxon>Eukaryota</taxon>
        <taxon>Viridiplantae</taxon>
        <taxon>Streptophyta</taxon>
        <taxon>Embryophyta</taxon>
        <taxon>Tracheophyta</taxon>
        <taxon>Spermatophyta</taxon>
        <taxon>Magnoliopsida</taxon>
        <taxon>eudicotyledons</taxon>
        <taxon>Gunneridae</taxon>
        <taxon>Pentapetalae</taxon>
        <taxon>rosids</taxon>
        <taxon>fabids</taxon>
        <taxon>Cucurbitales</taxon>
        <taxon>Cucurbitaceae</taxon>
        <taxon>Benincaseae</taxon>
        <taxon>Cucumis</taxon>
    </lineage>
</organism>
<name>A0A9I9CD12_CUCME</name>
<dbReference type="PANTHER" id="PTHR33018">
    <property type="entry name" value="OS10G0338966 PROTEIN-RELATED"/>
    <property type="match status" value="1"/>
</dbReference>
<proteinExistence type="inferred from homology"/>
<dbReference type="GO" id="GO:0008234">
    <property type="term" value="F:cysteine-type peptidase activity"/>
    <property type="evidence" value="ECO:0007669"/>
    <property type="project" value="InterPro"/>
</dbReference>
<dbReference type="PANTHER" id="PTHR33018:SF31">
    <property type="entry name" value="TRANSPOSASE, PTTA_EN_SPM, PLANT"/>
    <property type="match status" value="1"/>
</dbReference>
<evidence type="ECO:0000256" key="4">
    <source>
        <dbReference type="SAM" id="MobiDB-lite"/>
    </source>
</evidence>
<dbReference type="GO" id="GO:0006508">
    <property type="term" value="P:proteolysis"/>
    <property type="evidence" value="ECO:0007669"/>
    <property type="project" value="UniProtKB-KW"/>
</dbReference>
<reference evidence="6" key="1">
    <citation type="submission" date="2023-03" db="UniProtKB">
        <authorList>
            <consortium name="EnsemblPlants"/>
        </authorList>
    </citation>
    <scope>IDENTIFICATION</scope>
</reference>
<comment type="similarity">
    <text evidence="1">Belongs to the peptidase C48 family.</text>
</comment>
<evidence type="ECO:0000256" key="1">
    <source>
        <dbReference type="ARBA" id="ARBA00005234"/>
    </source>
</evidence>